<evidence type="ECO:0000256" key="1">
    <source>
        <dbReference type="SAM" id="Phobius"/>
    </source>
</evidence>
<keyword evidence="1" id="KW-0472">Membrane</keyword>
<organism evidence="2 3">
    <name type="scientific">Serratia phage 2050H1</name>
    <dbReference type="NCBI Taxonomy" id="2024250"/>
    <lineage>
        <taxon>Viruses</taxon>
        <taxon>Duplodnaviria</taxon>
        <taxon>Heunggongvirae</taxon>
        <taxon>Uroviricota</taxon>
        <taxon>Caudoviricetes</taxon>
        <taxon>Pantevenvirales</taxon>
        <taxon>Ackermannviridae</taxon>
        <taxon>Miltonvirus</taxon>
        <taxon>Miltonvirus MAM1</taxon>
    </lineage>
</organism>
<name>A0A249Y2F8_9CAUD</name>
<keyword evidence="1" id="KW-0812">Transmembrane</keyword>
<keyword evidence="1" id="KW-1133">Transmembrane helix</keyword>
<reference evidence="2 3" key="1">
    <citation type="submission" date="2017-06" db="EMBL/GenBank/DDBJ databases">
        <authorList>
            <person name="Kim H.J."/>
            <person name="Triplett B.A."/>
        </authorList>
    </citation>
    <scope>NUCLEOTIDE SEQUENCE [LARGE SCALE GENOMIC DNA]</scope>
</reference>
<evidence type="ECO:0000313" key="2">
    <source>
        <dbReference type="EMBL" id="ASZ78857.1"/>
    </source>
</evidence>
<protein>
    <submittedName>
        <fullName evidence="2">Uncharacterized protein</fullName>
    </submittedName>
</protein>
<accession>A0A249Y2F8</accession>
<sequence>MFSFKMSDVYIGLGIIFGAVILLTTGVCYLIWG</sequence>
<gene>
    <name evidence="2" type="ORF">2050H1_091</name>
</gene>
<proteinExistence type="predicted"/>
<evidence type="ECO:0000313" key="3">
    <source>
        <dbReference type="Proteomes" id="UP000224362"/>
    </source>
</evidence>
<dbReference type="EMBL" id="MF285619">
    <property type="protein sequence ID" value="ASZ78857.1"/>
    <property type="molecule type" value="Genomic_DNA"/>
</dbReference>
<feature type="transmembrane region" description="Helical" evidence="1">
    <location>
        <begin position="9"/>
        <end position="32"/>
    </location>
</feature>
<dbReference type="Proteomes" id="UP000224362">
    <property type="component" value="Segment"/>
</dbReference>